<dbReference type="Pfam" id="PF13505">
    <property type="entry name" value="OMP_b-brl"/>
    <property type="match status" value="1"/>
</dbReference>
<proteinExistence type="predicted"/>
<dbReference type="InterPro" id="IPR027385">
    <property type="entry name" value="Beta-barrel_OMP"/>
</dbReference>
<evidence type="ECO:0000313" key="3">
    <source>
        <dbReference type="EMBL" id="PPQ27659.1"/>
    </source>
</evidence>
<evidence type="ECO:0000259" key="2">
    <source>
        <dbReference type="Pfam" id="PF13505"/>
    </source>
</evidence>
<accession>A0A2S6MZ79</accession>
<sequence length="302" mass="32105">MRRVTKAAAVATVVLAGGVAQALAADMSLPPMYEPESQPMVEFGSGWYLRGDLGYSSISLPMGSPPGSVSGSSAPSSAASFLSNRTVHDGVLSSSVGVGYQFNQWFRADATFDWRESNTVKVNSYGLNCALDENIYDSATGTTTARLTNNGSCYKTDSTTIKTWTGLVNVYGDLGTWWSVTPYVGGGIGLTNIRAKADEDWYWAYGGAYGGAGHNLYKSTAAGVAVHYGYAGDVGPSQVRTNFSFALMAGLAYDIAPHLKLDVGYRYLNMGSLSVINASGNTVRKTLDAQEVRAGLRWTPDL</sequence>
<dbReference type="RefSeq" id="WP_104509497.1">
    <property type="nucleotide sequence ID" value="NZ_JACIGC010000008.1"/>
</dbReference>
<dbReference type="AlphaFoldDB" id="A0A2S6MZ79"/>
<reference evidence="3 4" key="1">
    <citation type="journal article" date="2018" name="Arch. Microbiol.">
        <title>New insights into the metabolic potential of the phototrophic purple bacterium Rhodopila globiformis DSM 161(T) from its draft genome sequence and evidence for a vanadium-dependent nitrogenase.</title>
        <authorList>
            <person name="Imhoff J.F."/>
            <person name="Rahn T."/>
            <person name="Kunzel S."/>
            <person name="Neulinger S.C."/>
        </authorList>
    </citation>
    <scope>NUCLEOTIDE SEQUENCE [LARGE SCALE GENOMIC DNA]</scope>
    <source>
        <strain evidence="3 4">DSM 16996</strain>
    </source>
</reference>
<dbReference type="SUPFAM" id="SSF56925">
    <property type="entry name" value="OMPA-like"/>
    <property type="match status" value="1"/>
</dbReference>
<gene>
    <name evidence="3" type="ORF">CCR94_19490</name>
</gene>
<organism evidence="3 4">
    <name type="scientific">Rhodoblastus sphagnicola</name>
    <dbReference type="NCBI Taxonomy" id="333368"/>
    <lineage>
        <taxon>Bacteria</taxon>
        <taxon>Pseudomonadati</taxon>
        <taxon>Pseudomonadota</taxon>
        <taxon>Alphaproteobacteria</taxon>
        <taxon>Hyphomicrobiales</taxon>
        <taxon>Rhodoblastaceae</taxon>
        <taxon>Rhodoblastus</taxon>
    </lineage>
</organism>
<dbReference type="OrthoDB" id="5643626at2"/>
<feature type="domain" description="Outer membrane protein beta-barrel" evidence="2">
    <location>
        <begin position="26"/>
        <end position="298"/>
    </location>
</feature>
<keyword evidence="4" id="KW-1185">Reference proteome</keyword>
<protein>
    <recommendedName>
        <fullName evidence="2">Outer membrane protein beta-barrel domain-containing protein</fullName>
    </recommendedName>
</protein>
<dbReference type="Gene3D" id="2.40.160.20">
    <property type="match status" value="1"/>
</dbReference>
<dbReference type="EMBL" id="NHSJ01000121">
    <property type="protein sequence ID" value="PPQ27659.1"/>
    <property type="molecule type" value="Genomic_DNA"/>
</dbReference>
<dbReference type="InterPro" id="IPR011250">
    <property type="entry name" value="OMP/PagP_B-barrel"/>
</dbReference>
<evidence type="ECO:0000313" key="4">
    <source>
        <dbReference type="Proteomes" id="UP000239089"/>
    </source>
</evidence>
<dbReference type="Proteomes" id="UP000239089">
    <property type="component" value="Unassembled WGS sequence"/>
</dbReference>
<evidence type="ECO:0000256" key="1">
    <source>
        <dbReference type="ARBA" id="ARBA00022729"/>
    </source>
</evidence>
<comment type="caution">
    <text evidence="3">The sequence shown here is derived from an EMBL/GenBank/DDBJ whole genome shotgun (WGS) entry which is preliminary data.</text>
</comment>
<keyword evidence="1" id="KW-0732">Signal</keyword>
<name>A0A2S6MZ79_9HYPH</name>